<accession>A0A2N1P102</accession>
<dbReference type="AlphaFoldDB" id="A0A2N1P102"/>
<sequence>MTFHLQREKIIRKKSLILTIEEKVMKSPIVQKIKIVKVSLWVIYQMKKLKTQFQSLVVL</sequence>
<comment type="caution">
    <text evidence="1">The sequence shown here is derived from an EMBL/GenBank/DDBJ whole genome shotgun (WGS) entry which is preliminary data.</text>
</comment>
<proteinExistence type="predicted"/>
<evidence type="ECO:0000313" key="2">
    <source>
        <dbReference type="Proteomes" id="UP000233469"/>
    </source>
</evidence>
<dbReference type="Proteomes" id="UP000233469">
    <property type="component" value="Unassembled WGS sequence"/>
</dbReference>
<name>A0A2N1P102_9GLOM</name>
<gene>
    <name evidence="1" type="ORF">RhiirC2_726347</name>
</gene>
<reference evidence="1 2" key="1">
    <citation type="submission" date="2016-04" db="EMBL/GenBank/DDBJ databases">
        <title>Genome analyses suggest a sexual origin of heterokaryosis in a supposedly ancient asexual fungus.</title>
        <authorList>
            <person name="Ropars J."/>
            <person name="Sedzielewska K."/>
            <person name="Noel J."/>
            <person name="Charron P."/>
            <person name="Farinelli L."/>
            <person name="Marton T."/>
            <person name="Kruger M."/>
            <person name="Pelin A."/>
            <person name="Brachmann A."/>
            <person name="Corradi N."/>
        </authorList>
    </citation>
    <scope>NUCLEOTIDE SEQUENCE [LARGE SCALE GENOMIC DNA]</scope>
    <source>
        <strain evidence="1 2">C2</strain>
    </source>
</reference>
<organism evidence="1 2">
    <name type="scientific">Rhizophagus irregularis</name>
    <dbReference type="NCBI Taxonomy" id="588596"/>
    <lineage>
        <taxon>Eukaryota</taxon>
        <taxon>Fungi</taxon>
        <taxon>Fungi incertae sedis</taxon>
        <taxon>Mucoromycota</taxon>
        <taxon>Glomeromycotina</taxon>
        <taxon>Glomeromycetes</taxon>
        <taxon>Glomerales</taxon>
        <taxon>Glomeraceae</taxon>
        <taxon>Rhizophagus</taxon>
    </lineage>
</organism>
<protein>
    <submittedName>
        <fullName evidence="1">Uncharacterized protein</fullName>
    </submittedName>
</protein>
<reference evidence="1 2" key="2">
    <citation type="submission" date="2017-10" db="EMBL/GenBank/DDBJ databases">
        <title>Extensive intraspecific genome diversity in a model arbuscular mycorrhizal fungus.</title>
        <authorList>
            <person name="Chen E.C.H."/>
            <person name="Morin E."/>
            <person name="Baudet D."/>
            <person name="Noel J."/>
            <person name="Ndikumana S."/>
            <person name="Charron P."/>
            <person name="St-Onge C."/>
            <person name="Giorgi J."/>
            <person name="Grigoriev I.V."/>
            <person name="Roux C."/>
            <person name="Martin F.M."/>
            <person name="Corradi N."/>
        </authorList>
    </citation>
    <scope>NUCLEOTIDE SEQUENCE [LARGE SCALE GENOMIC DNA]</scope>
    <source>
        <strain evidence="1 2">C2</strain>
    </source>
</reference>
<evidence type="ECO:0000313" key="1">
    <source>
        <dbReference type="EMBL" id="PKK79745.1"/>
    </source>
</evidence>
<dbReference type="EMBL" id="LLXL01000034">
    <property type="protein sequence ID" value="PKK79745.1"/>
    <property type="molecule type" value="Genomic_DNA"/>
</dbReference>